<gene>
    <name evidence="2" type="ORF">TSPGSL018_3217</name>
</gene>
<dbReference type="AlphaFoldDB" id="A0A061SKA8"/>
<evidence type="ECO:0000256" key="1">
    <source>
        <dbReference type="SAM" id="MobiDB-lite"/>
    </source>
</evidence>
<organism evidence="2">
    <name type="scientific">Tetraselmis sp. GSL018</name>
    <dbReference type="NCBI Taxonomy" id="582737"/>
    <lineage>
        <taxon>Eukaryota</taxon>
        <taxon>Viridiplantae</taxon>
        <taxon>Chlorophyta</taxon>
        <taxon>core chlorophytes</taxon>
        <taxon>Chlorodendrophyceae</taxon>
        <taxon>Chlorodendrales</taxon>
        <taxon>Chlorodendraceae</taxon>
        <taxon>Tetraselmis</taxon>
    </lineage>
</organism>
<feature type="non-terminal residue" evidence="2">
    <location>
        <position position="1"/>
    </location>
</feature>
<feature type="region of interest" description="Disordered" evidence="1">
    <location>
        <begin position="1"/>
        <end position="33"/>
    </location>
</feature>
<evidence type="ECO:0000313" key="2">
    <source>
        <dbReference type="EMBL" id="JAC83489.1"/>
    </source>
</evidence>
<sequence length="79" mass="8832">SGAFQTCYKQADKPPRLAPPQTKPLTSSLRGVNDSHKREVFKVTPWLTSPKEWEKTGHTSVQAYPGCTPRQELFLASFA</sequence>
<name>A0A061SKA8_9CHLO</name>
<protein>
    <submittedName>
        <fullName evidence="2">Uncharacterized protein</fullName>
    </submittedName>
</protein>
<accession>A0A061SKA8</accession>
<dbReference type="EMBL" id="GBEZ01001484">
    <property type="protein sequence ID" value="JAC83489.1"/>
    <property type="molecule type" value="Transcribed_RNA"/>
</dbReference>
<reference evidence="2" key="1">
    <citation type="submission" date="2014-05" db="EMBL/GenBank/DDBJ databases">
        <title>The transcriptome of the halophilic microalga Tetraselmis sp. GSL018 isolated from the Great Salt Lake, Utah.</title>
        <authorList>
            <person name="Jinkerson R.E."/>
            <person name="D'Adamo S."/>
            <person name="Posewitz M.C."/>
        </authorList>
    </citation>
    <scope>NUCLEOTIDE SEQUENCE</scope>
    <source>
        <strain evidence="2">GSL018</strain>
    </source>
</reference>
<proteinExistence type="predicted"/>